<dbReference type="Proteomes" id="UP000320776">
    <property type="component" value="Chromosome"/>
</dbReference>
<feature type="domain" description="ATPase F1/V1/A1 complex alpha/beta subunit N-terminal" evidence="14">
    <location>
        <begin position="27"/>
        <end position="92"/>
    </location>
</feature>
<keyword evidence="10 11" id="KW-0066">ATP synthesis</keyword>
<evidence type="ECO:0000313" key="15">
    <source>
        <dbReference type="EMBL" id="QDR82111.1"/>
    </source>
</evidence>
<feature type="site" description="Required for activity" evidence="11">
    <location>
        <position position="362"/>
    </location>
</feature>
<dbReference type="Gene3D" id="3.40.50.300">
    <property type="entry name" value="P-loop containing nucleotide triphosphate hydrolases"/>
    <property type="match status" value="1"/>
</dbReference>
<dbReference type="PIRSF" id="PIRSF039088">
    <property type="entry name" value="F_ATPase_subunit_alpha"/>
    <property type="match status" value="1"/>
</dbReference>
<dbReference type="PANTHER" id="PTHR48082">
    <property type="entry name" value="ATP SYNTHASE SUBUNIT ALPHA, MITOCHONDRIAL"/>
    <property type="match status" value="1"/>
</dbReference>
<dbReference type="Pfam" id="PF00006">
    <property type="entry name" value="ATP-synt_ab"/>
    <property type="match status" value="1"/>
</dbReference>
<protein>
    <recommendedName>
        <fullName evidence="11">ATP synthase subunit alpha</fullName>
        <ecNumber evidence="11">7.1.2.2</ecNumber>
    </recommendedName>
    <alternativeName>
        <fullName evidence="11">ATP synthase F1 sector subunit alpha</fullName>
    </alternativeName>
    <alternativeName>
        <fullName evidence="11">F-ATPase subunit alpha</fullName>
    </alternativeName>
</protein>
<dbReference type="CDD" id="cd18113">
    <property type="entry name" value="ATP-synt_F1_alpha_C"/>
    <property type="match status" value="1"/>
</dbReference>
<accession>A0A517DXM8</accession>
<proteinExistence type="inferred from homology"/>
<dbReference type="FunFam" id="2.40.30.20:FF:000001">
    <property type="entry name" value="ATP synthase subunit alpha"/>
    <property type="match status" value="1"/>
</dbReference>
<evidence type="ECO:0000256" key="9">
    <source>
        <dbReference type="ARBA" id="ARBA00023196"/>
    </source>
</evidence>
<evidence type="ECO:0000259" key="13">
    <source>
        <dbReference type="Pfam" id="PF00306"/>
    </source>
</evidence>
<keyword evidence="4 11" id="KW-0547">Nucleotide-binding</keyword>
<dbReference type="InterPro" id="IPR004100">
    <property type="entry name" value="ATPase_F1/V1/A1_a/bsu_N"/>
</dbReference>
<dbReference type="FunFam" id="1.20.150.20:FF:000001">
    <property type="entry name" value="ATP synthase subunit alpha"/>
    <property type="match status" value="1"/>
</dbReference>
<comment type="similarity">
    <text evidence="2 11">Belongs to the ATPase alpha/beta chains family.</text>
</comment>
<sequence length="507" mass="55175">MKMRPEEITAIIKQQIEHYQVDLNVDDVGTVIEVGDGIARIHGLEKAMAGELLEFPHEVFGMVLNLEEDNVGAVLLGGEILIKEGDTVRRTGRIMQVPVGEAMVGRVVNAIGQPIDGKGPINTTEFRPVEYHAPGIADRQSVKEPLQTGIKAIDSMVPIGRGQRELIIGDRGTGKTAIAVDTIINQKGQGVICIYVAIGQKASTVARVVKTLEEAGAMEYTIVVAATASDSAPLQYLAPYAGVTMGEYFMYKGGAVLCVYDDLSKHATAYRAMSLLLRRPPGREAYPGDVFYLHSRLLERAAKLSSELGGGSITALPIIETLAGDVSAYIPTNVISITDGQIFLEGELFYSGIRPAINAGLSVSRVGGSAQIKAMKQVAGRLRLDLAQYRELAAFAQFGSDLDKSTKAQLDRGQRMMEILKQPQYVPMAVDEQVMVIYSGINGYLDDVPIEDVTKFEQDFLKFMRSNYAEVAKIIREKKALDADTEAAIKKAVKEFKDTFVKVEAAR</sequence>
<dbReference type="InterPro" id="IPR005294">
    <property type="entry name" value="ATP_synth_F1_asu"/>
</dbReference>
<keyword evidence="3 11" id="KW-0813">Transport</keyword>
<dbReference type="EC" id="7.1.2.2" evidence="11"/>
<dbReference type="HAMAP" id="MF_01346">
    <property type="entry name" value="ATP_synth_alpha_bact"/>
    <property type="match status" value="1"/>
</dbReference>
<dbReference type="FunFam" id="3.40.50.300:FF:000002">
    <property type="entry name" value="ATP synthase subunit alpha"/>
    <property type="match status" value="1"/>
</dbReference>
<evidence type="ECO:0000256" key="7">
    <source>
        <dbReference type="ARBA" id="ARBA00023065"/>
    </source>
</evidence>
<dbReference type="InterPro" id="IPR033732">
    <property type="entry name" value="ATP_synth_F1_a_nt-bd_dom"/>
</dbReference>
<dbReference type="NCBIfam" id="TIGR00962">
    <property type="entry name" value="atpA"/>
    <property type="match status" value="1"/>
</dbReference>
<name>A0A517DXM8_9FIRM</name>
<dbReference type="InterPro" id="IPR036121">
    <property type="entry name" value="ATPase_F1/V1/A1_a/bsu_N_sf"/>
</dbReference>
<dbReference type="EMBL" id="CP036259">
    <property type="protein sequence ID" value="QDR82111.1"/>
    <property type="molecule type" value="Genomic_DNA"/>
</dbReference>
<dbReference type="InterPro" id="IPR038376">
    <property type="entry name" value="ATP_synth_asu_C_sf"/>
</dbReference>
<gene>
    <name evidence="11 15" type="primary">atpA</name>
    <name evidence="15" type="ORF">SPTER_35320</name>
</gene>
<evidence type="ECO:0000256" key="8">
    <source>
        <dbReference type="ARBA" id="ARBA00023136"/>
    </source>
</evidence>
<dbReference type="GO" id="GO:0005886">
    <property type="term" value="C:plasma membrane"/>
    <property type="evidence" value="ECO:0007669"/>
    <property type="project" value="UniProtKB-SubCell"/>
</dbReference>
<dbReference type="InterPro" id="IPR020003">
    <property type="entry name" value="ATPase_a/bsu_AS"/>
</dbReference>
<dbReference type="OrthoDB" id="9803053at2"/>
<comment type="catalytic activity">
    <reaction evidence="11">
        <text>ATP + H2O + 4 H(+)(in) = ADP + phosphate + 5 H(+)(out)</text>
        <dbReference type="Rhea" id="RHEA:57720"/>
        <dbReference type="ChEBI" id="CHEBI:15377"/>
        <dbReference type="ChEBI" id="CHEBI:15378"/>
        <dbReference type="ChEBI" id="CHEBI:30616"/>
        <dbReference type="ChEBI" id="CHEBI:43474"/>
        <dbReference type="ChEBI" id="CHEBI:456216"/>
        <dbReference type="EC" id="7.1.2.2"/>
    </reaction>
</comment>
<dbReference type="NCBIfam" id="NF009884">
    <property type="entry name" value="PRK13343.1"/>
    <property type="match status" value="1"/>
</dbReference>
<dbReference type="PANTHER" id="PTHR48082:SF2">
    <property type="entry name" value="ATP SYNTHASE SUBUNIT ALPHA, MITOCHONDRIAL"/>
    <property type="match status" value="1"/>
</dbReference>
<dbReference type="GO" id="GO:0043531">
    <property type="term" value="F:ADP binding"/>
    <property type="evidence" value="ECO:0007669"/>
    <property type="project" value="TreeGrafter"/>
</dbReference>
<evidence type="ECO:0000256" key="3">
    <source>
        <dbReference type="ARBA" id="ARBA00022448"/>
    </source>
</evidence>
<keyword evidence="11" id="KW-1003">Cell membrane</keyword>
<dbReference type="Gene3D" id="2.40.30.20">
    <property type="match status" value="1"/>
</dbReference>
<evidence type="ECO:0000256" key="2">
    <source>
        <dbReference type="ARBA" id="ARBA00008936"/>
    </source>
</evidence>
<evidence type="ECO:0000259" key="12">
    <source>
        <dbReference type="Pfam" id="PF00006"/>
    </source>
</evidence>
<keyword evidence="6 11" id="KW-1278">Translocase</keyword>
<dbReference type="KEGG" id="sted:SPTER_35320"/>
<dbReference type="InterPro" id="IPR023366">
    <property type="entry name" value="ATP_synth_asu-like_sf"/>
</dbReference>
<reference evidence="15 16" key="1">
    <citation type="submission" date="2019-02" db="EMBL/GenBank/DDBJ databases">
        <title>Closed genome of Sporomusa termitida DSM 4440.</title>
        <authorList>
            <person name="Poehlein A."/>
            <person name="Daniel R."/>
        </authorList>
    </citation>
    <scope>NUCLEOTIDE SEQUENCE [LARGE SCALE GENOMIC DNA]</scope>
    <source>
        <strain evidence="15 16">DSM 4440</strain>
    </source>
</reference>
<evidence type="ECO:0000256" key="1">
    <source>
        <dbReference type="ARBA" id="ARBA00004170"/>
    </source>
</evidence>
<evidence type="ECO:0000256" key="6">
    <source>
        <dbReference type="ARBA" id="ARBA00022967"/>
    </source>
</evidence>
<dbReference type="PROSITE" id="PS00152">
    <property type="entry name" value="ATPASE_ALPHA_BETA"/>
    <property type="match status" value="1"/>
</dbReference>
<keyword evidence="11" id="KW-0375">Hydrogen ion transport</keyword>
<dbReference type="GO" id="GO:0045259">
    <property type="term" value="C:proton-transporting ATP synthase complex"/>
    <property type="evidence" value="ECO:0007669"/>
    <property type="project" value="UniProtKB-KW"/>
</dbReference>
<dbReference type="Pfam" id="PF00306">
    <property type="entry name" value="ATP-synt_ab_C"/>
    <property type="match status" value="1"/>
</dbReference>
<dbReference type="CDD" id="cd18116">
    <property type="entry name" value="ATP-synt_F1_alpha_N"/>
    <property type="match status" value="1"/>
</dbReference>
<keyword evidence="16" id="KW-1185">Reference proteome</keyword>
<keyword evidence="7 11" id="KW-0406">Ion transport</keyword>
<dbReference type="SUPFAM" id="SSF50615">
    <property type="entry name" value="N-terminal domain of alpha and beta subunits of F1 ATP synthase"/>
    <property type="match status" value="1"/>
</dbReference>
<evidence type="ECO:0000256" key="10">
    <source>
        <dbReference type="ARBA" id="ARBA00023310"/>
    </source>
</evidence>
<organism evidence="15 16">
    <name type="scientific">Sporomusa termitida</name>
    <dbReference type="NCBI Taxonomy" id="2377"/>
    <lineage>
        <taxon>Bacteria</taxon>
        <taxon>Bacillati</taxon>
        <taxon>Bacillota</taxon>
        <taxon>Negativicutes</taxon>
        <taxon>Selenomonadales</taxon>
        <taxon>Sporomusaceae</taxon>
        <taxon>Sporomusa</taxon>
    </lineage>
</organism>
<dbReference type="InterPro" id="IPR000793">
    <property type="entry name" value="ATP_synth_asu_C"/>
</dbReference>
<keyword evidence="8 11" id="KW-0472">Membrane</keyword>
<evidence type="ECO:0000313" key="16">
    <source>
        <dbReference type="Proteomes" id="UP000320776"/>
    </source>
</evidence>
<dbReference type="GO" id="GO:0005524">
    <property type="term" value="F:ATP binding"/>
    <property type="evidence" value="ECO:0007669"/>
    <property type="project" value="UniProtKB-UniRule"/>
</dbReference>
<feature type="binding site" evidence="11">
    <location>
        <begin position="169"/>
        <end position="176"/>
    </location>
    <ligand>
        <name>ATP</name>
        <dbReference type="ChEBI" id="CHEBI:30616"/>
    </ligand>
</feature>
<dbReference type="GO" id="GO:0046933">
    <property type="term" value="F:proton-transporting ATP synthase activity, rotational mechanism"/>
    <property type="evidence" value="ECO:0007669"/>
    <property type="project" value="UniProtKB-UniRule"/>
</dbReference>
<evidence type="ECO:0000256" key="11">
    <source>
        <dbReference type="HAMAP-Rule" id="MF_01346"/>
    </source>
</evidence>
<keyword evidence="5 11" id="KW-0067">ATP-binding</keyword>
<dbReference type="InterPro" id="IPR027417">
    <property type="entry name" value="P-loop_NTPase"/>
</dbReference>
<feature type="domain" description="ATP synthase alpha subunit C-terminal" evidence="13">
    <location>
        <begin position="371"/>
        <end position="496"/>
    </location>
</feature>
<dbReference type="RefSeq" id="WP_144351532.1">
    <property type="nucleotide sequence ID" value="NZ_CP036259.1"/>
</dbReference>
<dbReference type="AlphaFoldDB" id="A0A517DXM8"/>
<dbReference type="Gene3D" id="1.20.150.20">
    <property type="entry name" value="ATP synthase alpha/beta chain, C-terminal domain"/>
    <property type="match status" value="1"/>
</dbReference>
<dbReference type="SUPFAM" id="SSF47917">
    <property type="entry name" value="C-terminal domain of alpha and beta subunits of F1 ATP synthase"/>
    <property type="match status" value="1"/>
</dbReference>
<feature type="domain" description="ATPase F1/V1/A1 complex alpha/beta subunit nucleotide-binding" evidence="12">
    <location>
        <begin position="149"/>
        <end position="364"/>
    </location>
</feature>
<evidence type="ECO:0000256" key="4">
    <source>
        <dbReference type="ARBA" id="ARBA00022741"/>
    </source>
</evidence>
<dbReference type="SUPFAM" id="SSF52540">
    <property type="entry name" value="P-loop containing nucleoside triphosphate hydrolases"/>
    <property type="match status" value="1"/>
</dbReference>
<comment type="function">
    <text evidence="11">Produces ATP from ADP in the presence of a proton gradient across the membrane. The alpha chain is a regulatory subunit.</text>
</comment>
<evidence type="ECO:0000259" key="14">
    <source>
        <dbReference type="Pfam" id="PF02874"/>
    </source>
</evidence>
<comment type="subcellular location">
    <subcellularLocation>
        <location evidence="11">Cell membrane</location>
        <topology evidence="11">Peripheral membrane protein</topology>
    </subcellularLocation>
    <subcellularLocation>
        <location evidence="1">Membrane</location>
        <topology evidence="1">Peripheral membrane protein</topology>
    </subcellularLocation>
</comment>
<dbReference type="CDD" id="cd01132">
    <property type="entry name" value="F1-ATPase_alpha_CD"/>
    <property type="match status" value="1"/>
</dbReference>
<keyword evidence="9 11" id="KW-0139">CF(1)</keyword>
<dbReference type="Pfam" id="PF02874">
    <property type="entry name" value="ATP-synt_ab_N"/>
    <property type="match status" value="1"/>
</dbReference>
<evidence type="ECO:0000256" key="5">
    <source>
        <dbReference type="ARBA" id="ARBA00022840"/>
    </source>
</evidence>
<dbReference type="InterPro" id="IPR000194">
    <property type="entry name" value="ATPase_F1/V1/A1_a/bsu_nucl-bd"/>
</dbReference>